<dbReference type="PANTHER" id="PTHR38743">
    <property type="entry name" value="SIMILAR TO GLYOXYLASE I FAMILY PROTEIN"/>
    <property type="match status" value="1"/>
</dbReference>
<sequence length="117" mass="13088">MTKKFHLDKTQIRPLATGYGACIATDMITVEGKSVGYMVKEFPHPDHPEDNGWLFTSGEESQDYMDDANHHGVYDVNTIANYCPEIIALLDAPPQSAFARNPVTGKLEQIDYEEPLD</sequence>
<name>A0A3G2T4Y6_9GAMM</name>
<dbReference type="PANTHER" id="PTHR38743:SF2">
    <property type="entry name" value="DUF2185 DOMAIN-CONTAINING PROTEIN"/>
    <property type="match status" value="1"/>
</dbReference>
<reference evidence="2 3" key="1">
    <citation type="submission" date="2018-10" db="EMBL/GenBank/DDBJ databases">
        <title>The complete genome of Acinetobacter wuhouensis strain WCHAW010062.</title>
        <authorList>
            <person name="Hu Y."/>
            <person name="Long H."/>
            <person name="Feng Y."/>
            <person name="Zong Z."/>
        </authorList>
    </citation>
    <scope>NUCLEOTIDE SEQUENCE [LARGE SCALE GENOMIC DNA]</scope>
    <source>
        <strain evidence="2 3">WCHAW010062</strain>
    </source>
</reference>
<evidence type="ECO:0000313" key="2">
    <source>
        <dbReference type="EMBL" id="AYO55309.1"/>
    </source>
</evidence>
<feature type="domain" description="Immunity protein Imm33" evidence="1">
    <location>
        <begin position="22"/>
        <end position="109"/>
    </location>
</feature>
<evidence type="ECO:0000313" key="3">
    <source>
        <dbReference type="Proteomes" id="UP000279962"/>
    </source>
</evidence>
<protein>
    <submittedName>
        <fullName evidence="2">DUF2185 domain-containing protein</fullName>
    </submittedName>
</protein>
<dbReference type="AlphaFoldDB" id="A0A3G2T4Y6"/>
<evidence type="ECO:0000259" key="1">
    <source>
        <dbReference type="Pfam" id="PF09951"/>
    </source>
</evidence>
<dbReference type="Pfam" id="PF09951">
    <property type="entry name" value="Imm33"/>
    <property type="match status" value="1"/>
</dbReference>
<dbReference type="InterPro" id="IPR018689">
    <property type="entry name" value="Imm33_dom"/>
</dbReference>
<dbReference type="RefSeq" id="WP_087553678.1">
    <property type="nucleotide sequence ID" value="NZ_CP033133.1"/>
</dbReference>
<dbReference type="EMBL" id="CP033133">
    <property type="protein sequence ID" value="AYO55309.1"/>
    <property type="molecule type" value="Genomic_DNA"/>
</dbReference>
<gene>
    <name evidence="2" type="ORF">CDG68_17380</name>
</gene>
<accession>A0A3G2T4Y6</accession>
<organism evidence="2 3">
    <name type="scientific">Acinetobacter wuhouensis</name>
    <dbReference type="NCBI Taxonomy" id="1879050"/>
    <lineage>
        <taxon>Bacteria</taxon>
        <taxon>Pseudomonadati</taxon>
        <taxon>Pseudomonadota</taxon>
        <taxon>Gammaproteobacteria</taxon>
        <taxon>Moraxellales</taxon>
        <taxon>Moraxellaceae</taxon>
        <taxon>Acinetobacter</taxon>
    </lineage>
</organism>
<proteinExistence type="predicted"/>
<dbReference type="Proteomes" id="UP000279962">
    <property type="component" value="Chromosome"/>
</dbReference>